<proteinExistence type="predicted"/>
<evidence type="ECO:0000313" key="2">
    <source>
        <dbReference type="EMBL" id="GGF76367.1"/>
    </source>
</evidence>
<reference evidence="2" key="2">
    <citation type="submission" date="2020-09" db="EMBL/GenBank/DDBJ databases">
        <authorList>
            <person name="Sun Q."/>
            <person name="Zhou Y."/>
        </authorList>
    </citation>
    <scope>NUCLEOTIDE SEQUENCE</scope>
    <source>
        <strain evidence="2">CGMCC 1.15254</strain>
    </source>
</reference>
<dbReference type="EMBL" id="BMHV01000048">
    <property type="protein sequence ID" value="GGF76367.1"/>
    <property type="molecule type" value="Genomic_DNA"/>
</dbReference>
<accession>A0A917FG82</accession>
<name>A0A917FG82_9PROT</name>
<gene>
    <name evidence="2" type="ORF">GCM10011332_32930</name>
</gene>
<comment type="caution">
    <text evidence="2">The sequence shown here is derived from an EMBL/GenBank/DDBJ whole genome shotgun (WGS) entry which is preliminary data.</text>
</comment>
<evidence type="ECO:0000313" key="3">
    <source>
        <dbReference type="Proteomes" id="UP000632498"/>
    </source>
</evidence>
<evidence type="ECO:0000256" key="1">
    <source>
        <dbReference type="SAM" id="Coils"/>
    </source>
</evidence>
<sequence length="279" mass="30840">MDPINTFDIQGQDTAAIEHVQNISVSEDELLEQAEQENIDFVAAQCMDDDIAEAATLLQNLQADIDEIENNYETLRILQLAYSIHLQSKKKPDEFKIKCDMVKAKARADAKDGVIVFNLLEKVSGTQWAKQNKTRWAKGLRLGAQQNISIEDFSDYLESLGGWSAAAKFYDKSISEDTKAERDEKKRDNSHRIATLEKEVPVIAQLPENGDAPVCSGTAGLGLLVYREGVHGEDGILCRLNITADDVESLIHKHRGNLSNGQVDDILATLSAEEAADNV</sequence>
<dbReference type="RefSeq" id="WP_028880696.1">
    <property type="nucleotide sequence ID" value="NZ_BMHV01000048.1"/>
</dbReference>
<organism evidence="2 3">
    <name type="scientific">Terasakiella brassicae</name>
    <dbReference type="NCBI Taxonomy" id="1634917"/>
    <lineage>
        <taxon>Bacteria</taxon>
        <taxon>Pseudomonadati</taxon>
        <taxon>Pseudomonadota</taxon>
        <taxon>Alphaproteobacteria</taxon>
        <taxon>Rhodospirillales</taxon>
        <taxon>Terasakiellaceae</taxon>
        <taxon>Terasakiella</taxon>
    </lineage>
</organism>
<feature type="coiled-coil region" evidence="1">
    <location>
        <begin position="51"/>
        <end position="78"/>
    </location>
</feature>
<dbReference type="AlphaFoldDB" id="A0A917FG82"/>
<keyword evidence="3" id="KW-1185">Reference proteome</keyword>
<keyword evidence="1" id="KW-0175">Coiled coil</keyword>
<reference evidence="2" key="1">
    <citation type="journal article" date="2014" name="Int. J. Syst. Evol. Microbiol.">
        <title>Complete genome sequence of Corynebacterium casei LMG S-19264T (=DSM 44701T), isolated from a smear-ripened cheese.</title>
        <authorList>
            <consortium name="US DOE Joint Genome Institute (JGI-PGF)"/>
            <person name="Walter F."/>
            <person name="Albersmeier A."/>
            <person name="Kalinowski J."/>
            <person name="Ruckert C."/>
        </authorList>
    </citation>
    <scope>NUCLEOTIDE SEQUENCE</scope>
    <source>
        <strain evidence="2">CGMCC 1.15254</strain>
    </source>
</reference>
<dbReference type="Proteomes" id="UP000632498">
    <property type="component" value="Unassembled WGS sequence"/>
</dbReference>
<protein>
    <submittedName>
        <fullName evidence="2">Uncharacterized protein</fullName>
    </submittedName>
</protein>